<feature type="compositionally biased region" description="Basic and acidic residues" evidence="16">
    <location>
        <begin position="1472"/>
        <end position="1481"/>
    </location>
</feature>
<evidence type="ECO:0000259" key="18">
    <source>
        <dbReference type="PROSITE" id="PS50186"/>
    </source>
</evidence>
<feature type="domain" description="PIPK" evidence="19">
    <location>
        <begin position="1491"/>
        <end position="1814"/>
    </location>
</feature>
<name>A0A6P4I7U4_DROKI</name>
<accession>A0A6P4I7U4</accession>
<evidence type="ECO:0000256" key="15">
    <source>
        <dbReference type="PROSITE-ProRule" id="PRU00781"/>
    </source>
</evidence>
<dbReference type="InterPro" id="IPR000306">
    <property type="entry name" value="Znf_FYVE"/>
</dbReference>
<evidence type="ECO:0000256" key="8">
    <source>
        <dbReference type="ARBA" id="ARBA00022771"/>
    </source>
</evidence>
<dbReference type="SUPFAM" id="SSF56104">
    <property type="entry name" value="SAICAR synthase-like"/>
    <property type="match status" value="1"/>
</dbReference>
<dbReference type="Gene3D" id="3.50.7.10">
    <property type="entry name" value="GroEL"/>
    <property type="match status" value="1"/>
</dbReference>
<dbReference type="FunFam" id="3.50.7.10:FF:000007">
    <property type="entry name" value="1-phosphatidylinositol 3-phosphate 5-kinase isoform X1"/>
    <property type="match status" value="1"/>
</dbReference>
<dbReference type="CDD" id="cd15725">
    <property type="entry name" value="FYVE_PIKfyve_Fab1"/>
    <property type="match status" value="1"/>
</dbReference>
<dbReference type="Gene3D" id="3.30.40.10">
    <property type="entry name" value="Zinc/RING finger domain, C3HC4 (zinc finger)"/>
    <property type="match status" value="1"/>
</dbReference>
<dbReference type="PROSITE" id="PS50186">
    <property type="entry name" value="DEP"/>
    <property type="match status" value="1"/>
</dbReference>
<evidence type="ECO:0000256" key="3">
    <source>
        <dbReference type="ARBA" id="ARBA00022553"/>
    </source>
</evidence>
<keyword evidence="5" id="KW-0479">Metal-binding</keyword>
<evidence type="ECO:0000256" key="5">
    <source>
        <dbReference type="ARBA" id="ARBA00022723"/>
    </source>
</evidence>
<dbReference type="PANTHER" id="PTHR45748">
    <property type="entry name" value="1-PHOSPHATIDYLINOSITOL 3-PHOSPHATE 5-KINASE-RELATED"/>
    <property type="match status" value="1"/>
</dbReference>
<feature type="domain" description="FYVE-type" evidence="17">
    <location>
        <begin position="186"/>
        <end position="246"/>
    </location>
</feature>
<keyword evidence="4 15" id="KW-0808">Transferase</keyword>
<dbReference type="GO" id="GO:0016192">
    <property type="term" value="P:vesicle-mediated transport"/>
    <property type="evidence" value="ECO:0007669"/>
    <property type="project" value="UniProtKB-ARBA"/>
</dbReference>
<dbReference type="CDD" id="cd17300">
    <property type="entry name" value="PIPKc_PIKfyve"/>
    <property type="match status" value="1"/>
</dbReference>
<evidence type="ECO:0000256" key="14">
    <source>
        <dbReference type="PROSITE-ProRule" id="PRU00091"/>
    </source>
</evidence>
<keyword evidence="11 15" id="KW-0067">ATP-binding</keyword>
<dbReference type="Pfam" id="PF01504">
    <property type="entry name" value="PIP5K"/>
    <property type="match status" value="1"/>
</dbReference>
<keyword evidence="20" id="KW-1185">Reference proteome</keyword>
<dbReference type="GO" id="GO:0005524">
    <property type="term" value="F:ATP binding"/>
    <property type="evidence" value="ECO:0007669"/>
    <property type="project" value="UniProtKB-UniRule"/>
</dbReference>
<dbReference type="SMART" id="SM00049">
    <property type="entry name" value="DEP"/>
    <property type="match status" value="1"/>
</dbReference>
<feature type="region of interest" description="Disordered" evidence="16">
    <location>
        <begin position="1275"/>
        <end position="1313"/>
    </location>
</feature>
<dbReference type="InterPro" id="IPR017455">
    <property type="entry name" value="Znf_FYVE-rel"/>
</dbReference>
<dbReference type="SUPFAM" id="SSF46785">
    <property type="entry name" value="Winged helix' DNA-binding domain"/>
    <property type="match status" value="1"/>
</dbReference>
<proteinExistence type="predicted"/>
<sequence>MTSSNSSHTTSGLSHQHLHSPTKLTEFARNFEDKPESLFGRVVNKIQNVYNQSYNTVNDISSGTSGSSSSAASSQAVQVGKSQFFSENKTIGSDVAEGETSVSRPTTLSLRATSESRSTSTVASSSATAAEDSESNERLEALPSEANQGRTVSNVLKHISNIVATKNNNDLRNYKDTELQRFWMPDSKAKECYDCSQKFSTFRRKHHCRLCGQIFCSKCCNQVVPGMIIRCDGDLKVCNYCSKIVLTFLKSSSSEMGQDLQALQQHLSNKLEVQDSATPHAKHPQQQRAPLSRKTSVGYQEERFSSQTNYNTLSIDDRKNILQQSNSLITLHEEMQRDLPAQNCGQRLIEFLNSNNKSANEVQAVAILNAMLAAGFLEPIVPDPEQLDFDPSLHYKFAKSSSGPDSTRTMSPQFEVVSHAEPQPPKSMDQSMAEEKERELENELENDLCFTTATSKLLESYCEHEDQLLAQLLRANHLDQEWDKVLQMLCSTAANHFKPEHCTNDLMDIRNYVNFKKVPGGKRKDSTIVHGVAFSKNVAHKDMATHVPFPRILLLQCPIVYERIEGKFVTIETVLLQEKEYLRNVCARIMSFTPNVVLVHKNVAGIAQDLLRSYGVTLVLDVKLSVMERLSRTLQCDIVSSIESNITMPKLGYCNDFYIRNYNGKTLMFFEKLTNPRGYTCLLRGGSNAELTRVKRVASALLFARYNWRLEMSFLLNEFAQPLSPKPSIFDSKETSPKTPETEAELRAKRPTMAERKSEDKIVVSIVSENVADFTDPLRSSQAEALSTSPCAPPVVQALAVEPRYDNRFRTALSSTLLSVSPFLSFPLPYLETEQGRKCKLRKLFPAELYFSKQWSRTSERPESEARDSETASREPGNKENHNQQMQLLPAHDFVKMKITAPASSRDIQTKLAEFRSFGGRFPKGKAPMLRPKKKNAELIQRPQKVSEEQLYKDALDPQNHQRLPVLFCSFHYNPKGVSSFCKLPMLLDMKFYGQYDIMLEQFLQRYCCLFNSMCPSCNLPMLGHVRRYVHSLGCVYVYLTEDSTRSDPKRIYFTSWCSICNATTPTIPLSDSAKCLSLAKYLEMRFHGHAYKRRPPPDAEPGSSPCEHSIHRDYVHHFSFRGVGAKFQYTPLEVWETDLPSLTLQLDLPKSLPGIQVQEEIKNFSVRGHEVYTRIHERIADLATEEENTPLVQNLKTMLTHDQFIFKQKIEIVHTLLTDSRATPYDTSDALAMARRALAESIELWGPRLQEIEKLSAKQAHHIDSGTICTEELRPDSGVSCNPEAPKTTSSTLARENDPLECPSEDTETNPASAQSVAEKKFSIDQLLANTVNVYSDKKSIRKILTQLLPSTNQVNPLQSPFSTQEHLTLPAGSIPIHVRENDLSSVIAYSLTSAEYQKAKEEVELNCNAAAVASSTSITSAAHSSPQLKRKIVLAENQSDAEESPSISRTSSNTSAAPNVTATPQTAADSEEKSKERTKQPPSPHVTLSFQDNGCQFQCKIFFAREFDAMRAKSLKPPKLDRSLYRRLEKSKMREELRISQSRTGSEMELVRKPSDVGGPRPTEEAMDLEEESRIALARSLCNSVQWEARGGKSGSRFSKTLDDRFVLKEMNSKDMSIFEPFAPKYFEYIDRCQQQQLPTLLAKIFGVFRVSVKTKDSTVERSVMVMENLFYGCEIEKKFDLKGSERNRLVDPTTQQGEIVLLDENLVQMSWSKPLYVLSHSKTVLRDAIQRDSSFLERNEVMDYSMLVGLEKKNNLLVLGIIDYIRTFTLDKRMESIIKGSGILGGKGKDPTVVNPERYKLRFIDAMDRYFLTVPDRWEGLSKV</sequence>
<dbReference type="InterPro" id="IPR011011">
    <property type="entry name" value="Znf_FYVE_PHD"/>
</dbReference>
<evidence type="ECO:0000256" key="12">
    <source>
        <dbReference type="ARBA" id="ARBA00023136"/>
    </source>
</evidence>
<dbReference type="InterPro" id="IPR044769">
    <property type="entry name" value="PIKfyve_PIPKc"/>
</dbReference>
<dbReference type="InterPro" id="IPR027484">
    <property type="entry name" value="PInositol-4-P-5-kinase_N"/>
</dbReference>
<keyword evidence="12" id="KW-0472">Membrane</keyword>
<evidence type="ECO:0000256" key="13">
    <source>
        <dbReference type="ARBA" id="ARBA00052820"/>
    </source>
</evidence>
<evidence type="ECO:0000256" key="16">
    <source>
        <dbReference type="SAM" id="MobiDB-lite"/>
    </source>
</evidence>
<evidence type="ECO:0000256" key="6">
    <source>
        <dbReference type="ARBA" id="ARBA00022741"/>
    </source>
</evidence>
<dbReference type="Gene3D" id="3.30.810.10">
    <property type="entry name" value="2-Layer Sandwich"/>
    <property type="match status" value="1"/>
</dbReference>
<evidence type="ECO:0000313" key="21">
    <source>
        <dbReference type="RefSeq" id="XP_017019929.1"/>
    </source>
</evidence>
<evidence type="ECO:0000256" key="11">
    <source>
        <dbReference type="ARBA" id="ARBA00022840"/>
    </source>
</evidence>
<evidence type="ECO:0000259" key="17">
    <source>
        <dbReference type="PROSITE" id="PS50178"/>
    </source>
</evidence>
<dbReference type="SMART" id="SM00330">
    <property type="entry name" value="PIPKc"/>
    <property type="match status" value="1"/>
</dbReference>
<dbReference type="OrthoDB" id="158357at2759"/>
<evidence type="ECO:0000256" key="7">
    <source>
        <dbReference type="ARBA" id="ARBA00022753"/>
    </source>
</evidence>
<feature type="region of interest" description="Disordered" evidence="16">
    <location>
        <begin position="275"/>
        <end position="297"/>
    </location>
</feature>
<feature type="domain" description="DEP" evidence="18">
    <location>
        <begin position="345"/>
        <end position="399"/>
    </location>
</feature>
<feature type="region of interest" description="Disordered" evidence="16">
    <location>
        <begin position="727"/>
        <end position="754"/>
    </location>
</feature>
<dbReference type="PROSITE" id="PS50178">
    <property type="entry name" value="ZF_FYVE"/>
    <property type="match status" value="1"/>
</dbReference>
<keyword evidence="9 15" id="KW-0418">Kinase</keyword>
<keyword evidence="3" id="KW-0597">Phosphoprotein</keyword>
<dbReference type="SUPFAM" id="SSF52029">
    <property type="entry name" value="GroEL apical domain-like"/>
    <property type="match status" value="1"/>
</dbReference>
<feature type="compositionally biased region" description="Low complexity" evidence="16">
    <location>
        <begin position="1"/>
        <end position="14"/>
    </location>
</feature>
<feature type="region of interest" description="Disordered" evidence="16">
    <location>
        <begin position="1538"/>
        <end position="1566"/>
    </location>
</feature>
<feature type="compositionally biased region" description="Basic and acidic residues" evidence="16">
    <location>
        <begin position="731"/>
        <end position="754"/>
    </location>
</feature>
<evidence type="ECO:0000256" key="2">
    <source>
        <dbReference type="ARBA" id="ARBA00012009"/>
    </source>
</evidence>
<dbReference type="GO" id="GO:0008270">
    <property type="term" value="F:zinc ion binding"/>
    <property type="evidence" value="ECO:0007669"/>
    <property type="project" value="UniProtKB-KW"/>
</dbReference>
<dbReference type="Pfam" id="PF00118">
    <property type="entry name" value="Cpn60_TCP1"/>
    <property type="match status" value="1"/>
</dbReference>
<dbReference type="PROSITE" id="PS51455">
    <property type="entry name" value="PIPK"/>
    <property type="match status" value="1"/>
</dbReference>
<dbReference type="FunFam" id="3.30.810.10:FF:000001">
    <property type="entry name" value="1-phosphatidylinositol 3-phosphate 5-kinase FAB1"/>
    <property type="match status" value="1"/>
</dbReference>
<keyword evidence="8 14" id="KW-0863">Zinc-finger</keyword>
<dbReference type="InterPro" id="IPR036390">
    <property type="entry name" value="WH_DNA-bd_sf"/>
</dbReference>
<dbReference type="GO" id="GO:0046854">
    <property type="term" value="P:phosphatidylinositol phosphate biosynthetic process"/>
    <property type="evidence" value="ECO:0007669"/>
    <property type="project" value="TreeGrafter"/>
</dbReference>
<evidence type="ECO:0000256" key="4">
    <source>
        <dbReference type="ARBA" id="ARBA00022679"/>
    </source>
</evidence>
<organism evidence="20 21">
    <name type="scientific">Drosophila kikkawai</name>
    <name type="common">Fruit fly</name>
    <dbReference type="NCBI Taxonomy" id="30033"/>
    <lineage>
        <taxon>Eukaryota</taxon>
        <taxon>Metazoa</taxon>
        <taxon>Ecdysozoa</taxon>
        <taxon>Arthropoda</taxon>
        <taxon>Hexapoda</taxon>
        <taxon>Insecta</taxon>
        <taxon>Pterygota</taxon>
        <taxon>Neoptera</taxon>
        <taxon>Endopterygota</taxon>
        <taxon>Diptera</taxon>
        <taxon>Brachycera</taxon>
        <taxon>Muscomorpha</taxon>
        <taxon>Ephydroidea</taxon>
        <taxon>Drosophilidae</taxon>
        <taxon>Drosophila</taxon>
        <taxon>Sophophora</taxon>
    </lineage>
</organism>
<evidence type="ECO:0000256" key="10">
    <source>
        <dbReference type="ARBA" id="ARBA00022833"/>
    </source>
</evidence>
<feature type="compositionally biased region" description="Low complexity" evidence="16">
    <location>
        <begin position="1446"/>
        <end position="1457"/>
    </location>
</feature>
<feature type="region of interest" description="Disordered" evidence="16">
    <location>
        <begin position="856"/>
        <end position="883"/>
    </location>
</feature>
<dbReference type="GO" id="GO:0010008">
    <property type="term" value="C:endosome membrane"/>
    <property type="evidence" value="ECO:0007669"/>
    <property type="project" value="UniProtKB-SubCell"/>
</dbReference>
<dbReference type="GO" id="GO:0035556">
    <property type="term" value="P:intracellular signal transduction"/>
    <property type="evidence" value="ECO:0007669"/>
    <property type="project" value="InterPro"/>
</dbReference>
<comment type="subcellular location">
    <subcellularLocation>
        <location evidence="1">Endosome membrane</location>
    </subcellularLocation>
</comment>
<dbReference type="GO" id="GO:0052810">
    <property type="term" value="F:1-phosphatidylinositol-5-kinase activity"/>
    <property type="evidence" value="ECO:0007669"/>
    <property type="project" value="UniProtKB-ARBA"/>
</dbReference>
<dbReference type="Pfam" id="PF01363">
    <property type="entry name" value="FYVE"/>
    <property type="match status" value="1"/>
</dbReference>
<dbReference type="GO" id="GO:0000285">
    <property type="term" value="F:1-phosphatidylinositol-3-phosphate 5-kinase activity"/>
    <property type="evidence" value="ECO:0007669"/>
    <property type="project" value="UniProtKB-EC"/>
</dbReference>
<dbReference type="InterPro" id="IPR027409">
    <property type="entry name" value="GroEL-like_apical_dom_sf"/>
</dbReference>
<feature type="region of interest" description="Disordered" evidence="16">
    <location>
        <begin position="1438"/>
        <end position="1491"/>
    </location>
</feature>
<feature type="compositionally biased region" description="Polar residues" evidence="16">
    <location>
        <begin position="1458"/>
        <end position="1470"/>
    </location>
</feature>
<dbReference type="InterPro" id="IPR002498">
    <property type="entry name" value="PInositol-4-P-4/5-kinase_core"/>
</dbReference>
<feature type="region of interest" description="Disordered" evidence="16">
    <location>
        <begin position="417"/>
        <end position="437"/>
    </location>
</feature>
<protein>
    <recommendedName>
        <fullName evidence="2">1-phosphatidylinositol-3-phosphate 5-kinase</fullName>
        <ecNumber evidence="2">2.7.1.150</ecNumber>
    </recommendedName>
</protein>
<comment type="catalytic activity">
    <reaction evidence="13">
        <text>a 1,2-diacyl-sn-glycero-3-phospho-(1D-myo-inositol-3-phosphate) + ATP = a 1,2-diacyl-sn-glycero-3-phospho-(1D-myo-inositol-3,5-bisphosphate) + ADP + H(+)</text>
        <dbReference type="Rhea" id="RHEA:13609"/>
        <dbReference type="ChEBI" id="CHEBI:15378"/>
        <dbReference type="ChEBI" id="CHEBI:30616"/>
        <dbReference type="ChEBI" id="CHEBI:57923"/>
        <dbReference type="ChEBI" id="CHEBI:58088"/>
        <dbReference type="ChEBI" id="CHEBI:456216"/>
        <dbReference type="EC" id="2.7.1.150"/>
    </reaction>
    <physiologicalReaction direction="left-to-right" evidence="13">
        <dbReference type="Rhea" id="RHEA:13610"/>
    </physiologicalReaction>
</comment>
<keyword evidence="10" id="KW-0862">Zinc</keyword>
<keyword evidence="7" id="KW-0967">Endosome</keyword>
<feature type="region of interest" description="Disordered" evidence="16">
    <location>
        <begin position="94"/>
        <end position="147"/>
    </location>
</feature>
<dbReference type="FunFam" id="3.30.40.10:FF:000057">
    <property type="entry name" value="1-phosphatidylinositol 3-phosphate 5-kinase isoform X1"/>
    <property type="match status" value="1"/>
</dbReference>
<gene>
    <name evidence="21" type="primary">fab1</name>
</gene>
<dbReference type="EC" id="2.7.1.150" evidence="2"/>
<evidence type="ECO:0000259" key="19">
    <source>
        <dbReference type="PROSITE" id="PS51455"/>
    </source>
</evidence>
<feature type="region of interest" description="Disordered" evidence="16">
    <location>
        <begin position="1"/>
        <end position="21"/>
    </location>
</feature>
<reference evidence="20" key="1">
    <citation type="submission" date="2025-05" db="UniProtKB">
        <authorList>
            <consortium name="RefSeq"/>
        </authorList>
    </citation>
    <scope>NUCLEOTIDE SEQUENCE [LARGE SCALE GENOMIC DNA]</scope>
    <source>
        <strain evidence="20">14028-0561.14</strain>
    </source>
</reference>
<feature type="compositionally biased region" description="Basic and acidic residues" evidence="16">
    <location>
        <begin position="858"/>
        <end position="882"/>
    </location>
</feature>
<dbReference type="RefSeq" id="XP_017019929.1">
    <property type="nucleotide sequence ID" value="XM_017164440.2"/>
</dbReference>
<feature type="compositionally biased region" description="Polar residues" evidence="16">
    <location>
        <begin position="286"/>
        <end position="297"/>
    </location>
</feature>
<dbReference type="Gene3D" id="3.30.800.10">
    <property type="entry name" value="Phosphatidylinositol Phosphate Kinase II Beta"/>
    <property type="match status" value="1"/>
</dbReference>
<dbReference type="InterPro" id="IPR013083">
    <property type="entry name" value="Znf_RING/FYVE/PHD"/>
</dbReference>
<dbReference type="InterPro" id="IPR027483">
    <property type="entry name" value="PInositol-4-P-4/5-kinase_C_sf"/>
</dbReference>
<dbReference type="InterPro" id="IPR002423">
    <property type="entry name" value="Cpn60/GroEL/TCP-1"/>
</dbReference>
<dbReference type="PANTHER" id="PTHR45748:SF7">
    <property type="entry name" value="1-PHOSPHATIDYLINOSITOL 3-PHOSPHATE 5-KINASE-RELATED"/>
    <property type="match status" value="1"/>
</dbReference>
<feature type="compositionally biased region" description="Low complexity" evidence="16">
    <location>
        <begin position="106"/>
        <end position="130"/>
    </location>
</feature>
<dbReference type="Proteomes" id="UP001652661">
    <property type="component" value="Chromosome 2R"/>
</dbReference>
<dbReference type="SMART" id="SM00064">
    <property type="entry name" value="FYVE"/>
    <property type="match status" value="1"/>
</dbReference>
<keyword evidence="6 15" id="KW-0547">Nucleotide-binding</keyword>
<evidence type="ECO:0000256" key="9">
    <source>
        <dbReference type="ARBA" id="ARBA00022777"/>
    </source>
</evidence>
<reference evidence="21" key="2">
    <citation type="submission" date="2025-08" db="UniProtKB">
        <authorList>
            <consortium name="RefSeq"/>
        </authorList>
    </citation>
    <scope>IDENTIFICATION</scope>
    <source>
        <strain evidence="21">14028-0561.14</strain>
        <tissue evidence="21">Whole fly</tissue>
    </source>
</reference>
<evidence type="ECO:0000313" key="20">
    <source>
        <dbReference type="Proteomes" id="UP001652661"/>
    </source>
</evidence>
<dbReference type="InterPro" id="IPR000591">
    <property type="entry name" value="DEP_dom"/>
</dbReference>
<evidence type="ECO:0000256" key="1">
    <source>
        <dbReference type="ARBA" id="ARBA00004608"/>
    </source>
</evidence>
<dbReference type="SUPFAM" id="SSF57903">
    <property type="entry name" value="FYVE/PHD zinc finger"/>
    <property type="match status" value="1"/>
</dbReference>
<dbReference type="CDD" id="cd03334">
    <property type="entry name" value="Fab1_TCP"/>
    <property type="match status" value="1"/>
</dbReference>